<dbReference type="PANTHER" id="PTHR30469:SF11">
    <property type="entry name" value="BLL4320 PROTEIN"/>
    <property type="match status" value="1"/>
</dbReference>
<dbReference type="PROSITE" id="PS51257">
    <property type="entry name" value="PROKAR_LIPOPROTEIN"/>
    <property type="match status" value="1"/>
</dbReference>
<protein>
    <submittedName>
        <fullName evidence="10">Efflux RND transporter periplasmic adaptor subunit</fullName>
    </submittedName>
</protein>
<feature type="domain" description="Multidrug resistance protein MdtA-like barrel-sandwich hybrid" evidence="7">
    <location>
        <begin position="64"/>
        <end position="187"/>
    </location>
</feature>
<dbReference type="GO" id="GO:0015562">
    <property type="term" value="F:efflux transmembrane transporter activity"/>
    <property type="evidence" value="ECO:0007669"/>
    <property type="project" value="TreeGrafter"/>
</dbReference>
<feature type="chain" id="PRO_5017997739" evidence="6">
    <location>
        <begin position="25"/>
        <end position="359"/>
    </location>
</feature>
<dbReference type="GO" id="GO:0046686">
    <property type="term" value="P:response to cadmium ion"/>
    <property type="evidence" value="ECO:0007669"/>
    <property type="project" value="UniProtKB-KW"/>
</dbReference>
<keyword evidence="3" id="KW-0862">Zinc</keyword>
<evidence type="ECO:0000313" key="10">
    <source>
        <dbReference type="EMBL" id="ROH89564.1"/>
    </source>
</evidence>
<reference evidence="10 11" key="1">
    <citation type="submission" date="2018-10" db="EMBL/GenBank/DDBJ databases">
        <authorList>
            <person name="Chen W.-M."/>
        </authorList>
    </citation>
    <scope>NUCLEOTIDE SEQUENCE [LARGE SCALE GENOMIC DNA]</scope>
    <source>
        <strain evidence="10 11">THS-13</strain>
    </source>
</reference>
<gene>
    <name evidence="10" type="ORF">ED208_10570</name>
</gene>
<evidence type="ECO:0000256" key="6">
    <source>
        <dbReference type="SAM" id="SignalP"/>
    </source>
</evidence>
<accession>A0A3N0VAC8</accession>
<keyword evidence="2" id="KW-0813">Transport</keyword>
<dbReference type="InterPro" id="IPR058625">
    <property type="entry name" value="MdtA-like_BSH"/>
</dbReference>
<evidence type="ECO:0000259" key="9">
    <source>
        <dbReference type="Pfam" id="PF25989"/>
    </source>
</evidence>
<dbReference type="InParanoid" id="A0A3N0VAC8"/>
<comment type="similarity">
    <text evidence="1">Belongs to the membrane fusion protein (MFP) (TC 8.A.1) family.</text>
</comment>
<dbReference type="Pfam" id="PF25917">
    <property type="entry name" value="BSH_RND"/>
    <property type="match status" value="1"/>
</dbReference>
<dbReference type="Gene3D" id="1.10.287.470">
    <property type="entry name" value="Helix hairpin bin"/>
    <property type="match status" value="1"/>
</dbReference>
<evidence type="ECO:0000256" key="5">
    <source>
        <dbReference type="ARBA" id="ARBA00058766"/>
    </source>
</evidence>
<evidence type="ECO:0000256" key="2">
    <source>
        <dbReference type="ARBA" id="ARBA00022448"/>
    </source>
</evidence>
<evidence type="ECO:0000259" key="8">
    <source>
        <dbReference type="Pfam" id="PF25954"/>
    </source>
</evidence>
<comment type="function">
    <text evidence="5">CzcA and CzcB together would act in zinc efflux nearly as effectively as the complete czc efflux system (CzcABC). The CzcB protein is thought to funnel zinc cations to the CzcA transport protein.</text>
</comment>
<dbReference type="InterPro" id="IPR058637">
    <property type="entry name" value="YknX-like_C"/>
</dbReference>
<dbReference type="Gene3D" id="2.40.420.20">
    <property type="match status" value="1"/>
</dbReference>
<keyword evidence="6" id="KW-0732">Signal</keyword>
<dbReference type="InterPro" id="IPR006143">
    <property type="entry name" value="RND_pump_MFP"/>
</dbReference>
<dbReference type="FunFam" id="2.40.420.20:FF:000006">
    <property type="entry name" value="RND family efflux transporter MFP subunit"/>
    <property type="match status" value="1"/>
</dbReference>
<sequence length="359" mass="37377">MRLSLLTTPLLLGLLAACSEGGGAAAPQSPKKAAPPVLVQVASVEKQPLRRSLNAVGSLESNESVTIAAEVAGRVSRIGFAEGQPVARGTVLIELDDILNRAELAQAQANLALAERNDRRAGEIAQRGLIAASERDSVAAALAVNRAAVQMAQAKLAKMRILAPIAGVAGLRTVAVGDYVSPGQALVNLEAMNPMKLDFRLPESALPLLAPGQKLQAEVDAYPGERFAGEVYAIDPRIADSSRSIAVRARLENAGGRLKPGLFARVQLETSVREDALVVPEQAVFPQGEQLFVYVIADAKAELRTVKVGQREPGRAEITEGLKAGEQVAVAGLQKLSPGASVQLQAGAEPPSSGGDAAH</sequence>
<comment type="caution">
    <text evidence="10">The sequence shown here is derived from an EMBL/GenBank/DDBJ whole genome shotgun (WGS) entry which is preliminary data.</text>
</comment>
<dbReference type="Gene3D" id="2.40.30.170">
    <property type="match status" value="1"/>
</dbReference>
<dbReference type="EMBL" id="RJVO01000004">
    <property type="protein sequence ID" value="ROH89564.1"/>
    <property type="molecule type" value="Genomic_DNA"/>
</dbReference>
<feature type="domain" description="CusB-like beta-barrel" evidence="8">
    <location>
        <begin position="198"/>
        <end position="270"/>
    </location>
</feature>
<dbReference type="AlphaFoldDB" id="A0A3N0VAC8"/>
<name>A0A3N0VAC8_9GAMM</name>
<dbReference type="PANTHER" id="PTHR30469">
    <property type="entry name" value="MULTIDRUG RESISTANCE PROTEIN MDTA"/>
    <property type="match status" value="1"/>
</dbReference>
<keyword evidence="4" id="KW-0105">Cadmium resistance</keyword>
<evidence type="ECO:0000256" key="4">
    <source>
        <dbReference type="ARBA" id="ARBA00043263"/>
    </source>
</evidence>
<dbReference type="Pfam" id="PF25954">
    <property type="entry name" value="Beta-barrel_RND_2"/>
    <property type="match status" value="1"/>
</dbReference>
<feature type="signal peptide" evidence="6">
    <location>
        <begin position="1"/>
        <end position="24"/>
    </location>
</feature>
<dbReference type="RefSeq" id="WP_123211861.1">
    <property type="nucleotide sequence ID" value="NZ_RJVO01000004.1"/>
</dbReference>
<dbReference type="GO" id="GO:1990281">
    <property type="term" value="C:efflux pump complex"/>
    <property type="evidence" value="ECO:0007669"/>
    <property type="project" value="TreeGrafter"/>
</dbReference>
<dbReference type="FunCoup" id="A0A3N0VAC8">
    <property type="interactions" value="169"/>
</dbReference>
<dbReference type="Gene3D" id="2.40.50.100">
    <property type="match status" value="1"/>
</dbReference>
<dbReference type="FunFam" id="2.40.30.170:FF:000010">
    <property type="entry name" value="Efflux RND transporter periplasmic adaptor subunit"/>
    <property type="match status" value="1"/>
</dbReference>
<feature type="domain" description="YknX-like C-terminal permuted SH3-like" evidence="9">
    <location>
        <begin position="276"/>
        <end position="343"/>
    </location>
</feature>
<keyword evidence="11" id="KW-1185">Reference proteome</keyword>
<dbReference type="Proteomes" id="UP000282106">
    <property type="component" value="Unassembled WGS sequence"/>
</dbReference>
<organism evidence="10 11">
    <name type="scientific">Stagnimonas aquatica</name>
    <dbReference type="NCBI Taxonomy" id="2689987"/>
    <lineage>
        <taxon>Bacteria</taxon>
        <taxon>Pseudomonadati</taxon>
        <taxon>Pseudomonadota</taxon>
        <taxon>Gammaproteobacteria</taxon>
        <taxon>Nevskiales</taxon>
        <taxon>Nevskiaceae</taxon>
        <taxon>Stagnimonas</taxon>
    </lineage>
</organism>
<dbReference type="SUPFAM" id="SSF111369">
    <property type="entry name" value="HlyD-like secretion proteins"/>
    <property type="match status" value="1"/>
</dbReference>
<dbReference type="Pfam" id="PF25989">
    <property type="entry name" value="YknX_C"/>
    <property type="match status" value="1"/>
</dbReference>
<evidence type="ECO:0000313" key="11">
    <source>
        <dbReference type="Proteomes" id="UP000282106"/>
    </source>
</evidence>
<proteinExistence type="inferred from homology"/>
<dbReference type="InterPro" id="IPR058792">
    <property type="entry name" value="Beta-barrel_RND_2"/>
</dbReference>
<evidence type="ECO:0000256" key="1">
    <source>
        <dbReference type="ARBA" id="ARBA00009477"/>
    </source>
</evidence>
<evidence type="ECO:0000259" key="7">
    <source>
        <dbReference type="Pfam" id="PF25917"/>
    </source>
</evidence>
<dbReference type="NCBIfam" id="TIGR01730">
    <property type="entry name" value="RND_mfp"/>
    <property type="match status" value="1"/>
</dbReference>
<evidence type="ECO:0000256" key="3">
    <source>
        <dbReference type="ARBA" id="ARBA00022833"/>
    </source>
</evidence>